<dbReference type="RefSeq" id="WP_105864290.1">
    <property type="nucleotide sequence ID" value="NZ_PUEJ01000009.1"/>
</dbReference>
<sequence length="120" mass="12985">MTPFGARLRALRAARGQSLKEMAAALGVSAAYLSALEHGKRGQPTWILLQRIISHFNIIWDEAEDLQRLAALSDPRVVVDTAGLSPQATELANRLAQDIAKLPEAEVEAMLSRLKAIDGA</sequence>
<gene>
    <name evidence="2" type="ORF">C5L14_22335</name>
</gene>
<dbReference type="PROSITE" id="PS50943">
    <property type="entry name" value="HTH_CROC1"/>
    <property type="match status" value="1"/>
</dbReference>
<dbReference type="CDD" id="cd00093">
    <property type="entry name" value="HTH_XRE"/>
    <property type="match status" value="1"/>
</dbReference>
<protein>
    <submittedName>
        <fullName evidence="2">Transcriptional regulator</fullName>
    </submittedName>
</protein>
<dbReference type="InterPro" id="IPR010982">
    <property type="entry name" value="Lambda_DNA-bd_dom_sf"/>
</dbReference>
<dbReference type="Gene3D" id="1.10.260.40">
    <property type="entry name" value="lambda repressor-like DNA-binding domains"/>
    <property type="match status" value="1"/>
</dbReference>
<dbReference type="InterPro" id="IPR001387">
    <property type="entry name" value="Cro/C1-type_HTH"/>
</dbReference>
<dbReference type="SMART" id="SM00530">
    <property type="entry name" value="HTH_XRE"/>
    <property type="match status" value="1"/>
</dbReference>
<dbReference type="EMBL" id="PUEJ01000009">
    <property type="protein sequence ID" value="PRH85198.1"/>
    <property type="molecule type" value="Genomic_DNA"/>
</dbReference>
<evidence type="ECO:0000313" key="2">
    <source>
        <dbReference type="EMBL" id="PRH85198.1"/>
    </source>
</evidence>
<accession>A0A2S9Q761</accession>
<evidence type="ECO:0000259" key="1">
    <source>
        <dbReference type="PROSITE" id="PS50943"/>
    </source>
</evidence>
<dbReference type="GO" id="GO:0003677">
    <property type="term" value="F:DNA binding"/>
    <property type="evidence" value="ECO:0007669"/>
    <property type="project" value="InterPro"/>
</dbReference>
<keyword evidence="3" id="KW-1185">Reference proteome</keyword>
<dbReference type="OrthoDB" id="9809730at2"/>
<evidence type="ECO:0000313" key="3">
    <source>
        <dbReference type="Proteomes" id="UP000237682"/>
    </source>
</evidence>
<dbReference type="Proteomes" id="UP000237682">
    <property type="component" value="Unassembled WGS sequence"/>
</dbReference>
<dbReference type="AlphaFoldDB" id="A0A2S9Q761"/>
<name>A0A2S9Q761_9HYPH</name>
<comment type="caution">
    <text evidence="2">The sequence shown here is derived from an EMBL/GenBank/DDBJ whole genome shotgun (WGS) entry which is preliminary data.</text>
</comment>
<proteinExistence type="predicted"/>
<dbReference type="Pfam" id="PF13560">
    <property type="entry name" value="HTH_31"/>
    <property type="match status" value="1"/>
</dbReference>
<feature type="domain" description="HTH cro/C1-type" evidence="1">
    <location>
        <begin position="8"/>
        <end position="66"/>
    </location>
</feature>
<dbReference type="SUPFAM" id="SSF47413">
    <property type="entry name" value="lambda repressor-like DNA-binding domains"/>
    <property type="match status" value="1"/>
</dbReference>
<reference evidence="2 3" key="1">
    <citation type="submission" date="2018-02" db="EMBL/GenBank/DDBJ databases">
        <title>Whole genome sequencing of endophytic bacterium.</title>
        <authorList>
            <person name="Eedara R."/>
            <person name="Podile A.R."/>
        </authorList>
    </citation>
    <scope>NUCLEOTIDE SEQUENCE [LARGE SCALE GENOMIC DNA]</scope>
    <source>
        <strain evidence="2 3">RP1T</strain>
    </source>
</reference>
<organism evidence="2 3">
    <name type="scientific">Labrys okinawensis</name>
    <dbReference type="NCBI Taxonomy" id="346911"/>
    <lineage>
        <taxon>Bacteria</taxon>
        <taxon>Pseudomonadati</taxon>
        <taxon>Pseudomonadota</taxon>
        <taxon>Alphaproteobacteria</taxon>
        <taxon>Hyphomicrobiales</taxon>
        <taxon>Xanthobacteraceae</taxon>
        <taxon>Labrys</taxon>
    </lineage>
</organism>